<sequence>MGTRKNRAIQRALLKKGFQQHNSKDIKLTLYHNGKKTRIVTWVSHGTKEISDKLIGIMAKQLKIEKSEFEDLVDCALSEQGLIDIYLDRWIQF</sequence>
<dbReference type="GeneID" id="27136568"/>
<protein>
    <submittedName>
        <fullName evidence="1">Uncharacterized protein</fullName>
    </submittedName>
</protein>
<gene>
    <name evidence="1" type="ORF">MMAB1_0509</name>
</gene>
<evidence type="ECO:0000313" key="2">
    <source>
        <dbReference type="Proteomes" id="UP000069850"/>
    </source>
</evidence>
<dbReference type="OMA" id="FEKYIEC"/>
<reference evidence="1 2" key="1">
    <citation type="submission" date="2016-01" db="EMBL/GenBank/DDBJ databases">
        <authorList>
            <person name="Manzoor S."/>
        </authorList>
    </citation>
    <scope>NUCLEOTIDE SEQUENCE [LARGE SCALE GENOMIC DNA]</scope>
    <source>
        <strain evidence="1">Methanoculleus sp MAB1</strain>
    </source>
</reference>
<dbReference type="InterPro" id="IPR038570">
    <property type="entry name" value="HicA_sf"/>
</dbReference>
<evidence type="ECO:0000313" key="1">
    <source>
        <dbReference type="EMBL" id="CVK31726.1"/>
    </source>
</evidence>
<dbReference type="EMBL" id="LT158599">
    <property type="protein sequence ID" value="CVK31726.1"/>
    <property type="molecule type" value="Genomic_DNA"/>
</dbReference>
<dbReference type="KEGG" id="mema:MMAB1_0509"/>
<dbReference type="AlphaFoldDB" id="A0A0X3BHU0"/>
<accession>A0A0X3BHU0</accession>
<dbReference type="GeneID" id="13353957"/>
<name>A0A0X3BHU0_9EURY</name>
<dbReference type="Proteomes" id="UP000069850">
    <property type="component" value="Chromosome 1"/>
</dbReference>
<dbReference type="RefSeq" id="WP_014866299.1">
    <property type="nucleotide sequence ID" value="NZ_BSDU01000001.1"/>
</dbReference>
<dbReference type="Gene3D" id="3.30.920.30">
    <property type="entry name" value="Hypothetical protein"/>
    <property type="match status" value="1"/>
</dbReference>
<proteinExistence type="predicted"/>
<organism evidence="1 2">
    <name type="scientific">Methanoculleus bourgensis</name>
    <dbReference type="NCBI Taxonomy" id="83986"/>
    <lineage>
        <taxon>Archaea</taxon>
        <taxon>Methanobacteriati</taxon>
        <taxon>Methanobacteriota</taxon>
        <taxon>Stenosarchaea group</taxon>
        <taxon>Methanomicrobia</taxon>
        <taxon>Methanomicrobiales</taxon>
        <taxon>Methanomicrobiaceae</taxon>
        <taxon>Methanoculleus</taxon>
    </lineage>
</organism>
<dbReference type="OrthoDB" id="117764at2157"/>